<dbReference type="EMBL" id="UYSU01032510">
    <property type="protein sequence ID" value="VDL89725.1"/>
    <property type="molecule type" value="Genomic_DNA"/>
</dbReference>
<gene>
    <name evidence="1" type="ORF">SSLN_LOCUS3340</name>
</gene>
<evidence type="ECO:0000313" key="1">
    <source>
        <dbReference type="EMBL" id="VDL89725.1"/>
    </source>
</evidence>
<dbReference type="WBParaSite" id="SSLN_0000344001-mRNA-1">
    <property type="protein sequence ID" value="SSLN_0000344001-mRNA-1"/>
    <property type="gene ID" value="SSLN_0000344001"/>
</dbReference>
<name>A0A183SGJ2_SCHSO</name>
<dbReference type="AlphaFoldDB" id="A0A183SGJ2"/>
<keyword evidence="2" id="KW-1185">Reference proteome</keyword>
<reference evidence="1 2" key="2">
    <citation type="submission" date="2018-11" db="EMBL/GenBank/DDBJ databases">
        <authorList>
            <consortium name="Pathogen Informatics"/>
        </authorList>
    </citation>
    <scope>NUCLEOTIDE SEQUENCE [LARGE SCALE GENOMIC DNA]</scope>
    <source>
        <strain evidence="1 2">NST_G2</strain>
    </source>
</reference>
<proteinExistence type="predicted"/>
<reference evidence="3" key="1">
    <citation type="submission" date="2016-06" db="UniProtKB">
        <authorList>
            <consortium name="WormBaseParasite"/>
        </authorList>
    </citation>
    <scope>IDENTIFICATION</scope>
</reference>
<protein>
    <submittedName>
        <fullName evidence="3">Protocatechuate 3,4-dioxygenase</fullName>
    </submittedName>
</protein>
<accession>A0A183SGJ2</accession>
<organism evidence="3">
    <name type="scientific">Schistocephalus solidus</name>
    <name type="common">Tapeworm</name>
    <dbReference type="NCBI Taxonomy" id="70667"/>
    <lineage>
        <taxon>Eukaryota</taxon>
        <taxon>Metazoa</taxon>
        <taxon>Spiralia</taxon>
        <taxon>Lophotrochozoa</taxon>
        <taxon>Platyhelminthes</taxon>
        <taxon>Cestoda</taxon>
        <taxon>Eucestoda</taxon>
        <taxon>Diphyllobothriidea</taxon>
        <taxon>Diphyllobothriidae</taxon>
        <taxon>Schistocephalus</taxon>
    </lineage>
</organism>
<sequence length="77" mass="8550">MPVCVFPGKLDPFRGFDDEAIDYAPPAAAIWMALVDLRGNPAAVRNQPLHLRHPTVTMAAKGFFSGPKSNQRHERHL</sequence>
<dbReference type="Proteomes" id="UP000275846">
    <property type="component" value="Unassembled WGS sequence"/>
</dbReference>
<evidence type="ECO:0000313" key="2">
    <source>
        <dbReference type="Proteomes" id="UP000275846"/>
    </source>
</evidence>
<evidence type="ECO:0000313" key="3">
    <source>
        <dbReference type="WBParaSite" id="SSLN_0000344001-mRNA-1"/>
    </source>
</evidence>